<protein>
    <submittedName>
        <fullName evidence="1">Uncharacterized protein</fullName>
    </submittedName>
</protein>
<dbReference type="ExpressionAtlas" id="A0A2K3L5X4">
    <property type="expression patterns" value="baseline"/>
</dbReference>
<evidence type="ECO:0000313" key="2">
    <source>
        <dbReference type="Proteomes" id="UP000236291"/>
    </source>
</evidence>
<dbReference type="Proteomes" id="UP000236291">
    <property type="component" value="Unassembled WGS sequence"/>
</dbReference>
<proteinExistence type="predicted"/>
<feature type="non-terminal residue" evidence="1">
    <location>
        <position position="1"/>
    </location>
</feature>
<name>A0A2K3L5X4_TRIPR</name>
<sequence length="141" mass="15938">TQGSTSPQLTPEQRFLQGAEVLQLSEIIKLKKRTVETEKKLHGKFLTLKLARSNMETEKLKSKLTMLGVLSDKIVEQLPGSSQDVTFPTHDLSVTAESNPDEVKMQTPAKRPVADLCNDDPIIWKNFFSQSHDYKDQKRKG</sequence>
<reference evidence="1 2" key="1">
    <citation type="journal article" date="2014" name="Am. J. Bot.">
        <title>Genome assembly and annotation for red clover (Trifolium pratense; Fabaceae).</title>
        <authorList>
            <person name="Istvanek J."/>
            <person name="Jaros M."/>
            <person name="Krenek A."/>
            <person name="Repkova J."/>
        </authorList>
    </citation>
    <scope>NUCLEOTIDE SEQUENCE [LARGE SCALE GENOMIC DNA]</scope>
    <source>
        <strain evidence="2">cv. Tatra</strain>
        <tissue evidence="1">Young leaves</tissue>
    </source>
</reference>
<dbReference type="AlphaFoldDB" id="A0A2K3L5X4"/>
<dbReference type="EMBL" id="ASHM01026768">
    <property type="protein sequence ID" value="PNX73934.1"/>
    <property type="molecule type" value="Genomic_DNA"/>
</dbReference>
<comment type="caution">
    <text evidence="1">The sequence shown here is derived from an EMBL/GenBank/DDBJ whole genome shotgun (WGS) entry which is preliminary data.</text>
</comment>
<evidence type="ECO:0000313" key="1">
    <source>
        <dbReference type="EMBL" id="PNX73934.1"/>
    </source>
</evidence>
<accession>A0A2K3L5X4</accession>
<organism evidence="1 2">
    <name type="scientific">Trifolium pratense</name>
    <name type="common">Red clover</name>
    <dbReference type="NCBI Taxonomy" id="57577"/>
    <lineage>
        <taxon>Eukaryota</taxon>
        <taxon>Viridiplantae</taxon>
        <taxon>Streptophyta</taxon>
        <taxon>Embryophyta</taxon>
        <taxon>Tracheophyta</taxon>
        <taxon>Spermatophyta</taxon>
        <taxon>Magnoliopsida</taxon>
        <taxon>eudicotyledons</taxon>
        <taxon>Gunneridae</taxon>
        <taxon>Pentapetalae</taxon>
        <taxon>rosids</taxon>
        <taxon>fabids</taxon>
        <taxon>Fabales</taxon>
        <taxon>Fabaceae</taxon>
        <taxon>Papilionoideae</taxon>
        <taxon>50 kb inversion clade</taxon>
        <taxon>NPAAA clade</taxon>
        <taxon>Hologalegina</taxon>
        <taxon>IRL clade</taxon>
        <taxon>Trifolieae</taxon>
        <taxon>Trifolium</taxon>
    </lineage>
</organism>
<gene>
    <name evidence="1" type="ORF">L195_g029844</name>
</gene>
<reference evidence="1 2" key="2">
    <citation type="journal article" date="2017" name="Front. Plant Sci.">
        <title>Gene Classification and Mining of Molecular Markers Useful in Red Clover (Trifolium pratense) Breeding.</title>
        <authorList>
            <person name="Istvanek J."/>
            <person name="Dluhosova J."/>
            <person name="Dluhos P."/>
            <person name="Patkova L."/>
            <person name="Nedelnik J."/>
            <person name="Repkova J."/>
        </authorList>
    </citation>
    <scope>NUCLEOTIDE SEQUENCE [LARGE SCALE GENOMIC DNA]</scope>
    <source>
        <strain evidence="2">cv. Tatra</strain>
        <tissue evidence="1">Young leaves</tissue>
    </source>
</reference>